<evidence type="ECO:0000256" key="3">
    <source>
        <dbReference type="ARBA" id="ARBA00022837"/>
    </source>
</evidence>
<evidence type="ECO:0000256" key="1">
    <source>
        <dbReference type="ARBA" id="ARBA00004370"/>
    </source>
</evidence>
<keyword evidence="4" id="KW-0472">Membrane</keyword>
<dbReference type="GO" id="GO:0008013">
    <property type="term" value="F:beta-catenin binding"/>
    <property type="evidence" value="ECO:0007669"/>
    <property type="project" value="TreeGrafter"/>
</dbReference>
<feature type="domain" description="Cadherin" evidence="6">
    <location>
        <begin position="333"/>
        <end position="450"/>
    </location>
</feature>
<dbReference type="AlphaFoldDB" id="A0A3R7M9S4"/>
<accession>A0A3R7M9S4</accession>
<dbReference type="GO" id="GO:0045296">
    <property type="term" value="F:cadherin binding"/>
    <property type="evidence" value="ECO:0007669"/>
    <property type="project" value="TreeGrafter"/>
</dbReference>
<evidence type="ECO:0000256" key="4">
    <source>
        <dbReference type="ARBA" id="ARBA00023136"/>
    </source>
</evidence>
<name>A0A3R7M9S4_PENVA</name>
<organism evidence="7 8">
    <name type="scientific">Penaeus vannamei</name>
    <name type="common">Whiteleg shrimp</name>
    <name type="synonym">Litopenaeus vannamei</name>
    <dbReference type="NCBI Taxonomy" id="6689"/>
    <lineage>
        <taxon>Eukaryota</taxon>
        <taxon>Metazoa</taxon>
        <taxon>Ecdysozoa</taxon>
        <taxon>Arthropoda</taxon>
        <taxon>Crustacea</taxon>
        <taxon>Multicrustacea</taxon>
        <taxon>Malacostraca</taxon>
        <taxon>Eumalacostraca</taxon>
        <taxon>Eucarida</taxon>
        <taxon>Decapoda</taxon>
        <taxon>Dendrobranchiata</taxon>
        <taxon>Penaeoidea</taxon>
        <taxon>Penaeidae</taxon>
        <taxon>Penaeus</taxon>
    </lineage>
</organism>
<dbReference type="PRINTS" id="PR00205">
    <property type="entry name" value="CADHERIN"/>
</dbReference>
<dbReference type="PANTHER" id="PTHR24027">
    <property type="entry name" value="CADHERIN-23"/>
    <property type="match status" value="1"/>
</dbReference>
<dbReference type="GO" id="GO:0007156">
    <property type="term" value="P:homophilic cell adhesion via plasma membrane adhesion molecules"/>
    <property type="evidence" value="ECO:0007669"/>
    <property type="project" value="InterPro"/>
</dbReference>
<dbReference type="GO" id="GO:0031175">
    <property type="term" value="P:neuron projection development"/>
    <property type="evidence" value="ECO:0007669"/>
    <property type="project" value="TreeGrafter"/>
</dbReference>
<evidence type="ECO:0000256" key="5">
    <source>
        <dbReference type="PROSITE-ProRule" id="PRU00043"/>
    </source>
</evidence>
<dbReference type="GO" id="GO:0005509">
    <property type="term" value="F:calcium ion binding"/>
    <property type="evidence" value="ECO:0007669"/>
    <property type="project" value="UniProtKB-UniRule"/>
</dbReference>
<dbReference type="InterPro" id="IPR002126">
    <property type="entry name" value="Cadherin-like_dom"/>
</dbReference>
<dbReference type="Gene3D" id="2.60.40.60">
    <property type="entry name" value="Cadherins"/>
    <property type="match status" value="4"/>
</dbReference>
<dbReference type="Proteomes" id="UP000283509">
    <property type="component" value="Unassembled WGS sequence"/>
</dbReference>
<keyword evidence="3 5" id="KW-0106">Calcium</keyword>
<dbReference type="OrthoDB" id="6363789at2759"/>
<dbReference type="Pfam" id="PF00028">
    <property type="entry name" value="Cadherin"/>
    <property type="match status" value="2"/>
</dbReference>
<feature type="domain" description="Cadherin" evidence="6">
    <location>
        <begin position="111"/>
        <end position="229"/>
    </location>
</feature>
<dbReference type="STRING" id="6689.A0A3R7M9S4"/>
<keyword evidence="2" id="KW-0677">Repeat</keyword>
<sequence length="636" mass="68819">MTIYGEVQENGPIHLEVAVVSAWDADDEAEGTNARLTYSIEKNVIDERTGQAIFMVEPDTGLVKTAICCLDRETTPEYHIQVVAVDGGGLKGSGTVVVRLADVNDNSPRLTRELWEAEVEETWGAGPPAGDTLLEVTADDRDTSNYFFYRVVEASGWGWDHFDIRTVGTYGELYAIRTLDYENPLHRRGFKFMVQVTDRGRGGWDDARHTDTAWVLIRLRDVNDNPPEFRRSSVHITVQEDTAPGTLLASMPAVDPDMEGRQRVEYRVVGGWGALSVEAGGSVRLWRALDREGEGGAEGVARVVGVDEGQPPLSSTATLSITVTDVNDCPPRLLPPTVLHVREGASAARLGVLTATDDDVWEMGHGPPFALALAASNPAHVLDLIALKFDASLDSGRGGAEVWALGPVDRERHRQLTAEVVVRDAGGLAASHPVTVVVDDVNDNPMRPAAKTVYLWKIQGGGSDASLGRVYVDDPDDWDLDDKSFAWAGSPHPLFSLNTSTGDIYASKLLREGRYELQFGVSDRVWGQEDVRANVTVGVRYLTHEALAHAVPITLTPTTPSALTMGWTPKRGGGGLGTLTQAVTKVLGEPTSTIEIVSVYGHPDTPYAPVSPAAAHPPTPPTTRLYRARMPACGWA</sequence>
<gene>
    <name evidence="7" type="ORF">C7M84_005545</name>
</gene>
<reference evidence="7 8" key="2">
    <citation type="submission" date="2019-01" db="EMBL/GenBank/DDBJ databases">
        <title>The decoding of complex shrimp genome reveals the adaptation for benthos swimmer, frequently molting mechanism and breeding impact on genome.</title>
        <authorList>
            <person name="Sun Y."/>
            <person name="Gao Y."/>
            <person name="Yu Y."/>
        </authorList>
    </citation>
    <scope>NUCLEOTIDE SEQUENCE [LARGE SCALE GENOMIC DNA]</scope>
    <source>
        <tissue evidence="7">Muscle</tissue>
    </source>
</reference>
<feature type="domain" description="Cadherin" evidence="6">
    <location>
        <begin position="6"/>
        <end position="110"/>
    </location>
</feature>
<dbReference type="PROSITE" id="PS00232">
    <property type="entry name" value="CADHERIN_1"/>
    <property type="match status" value="1"/>
</dbReference>
<evidence type="ECO:0000259" key="6">
    <source>
        <dbReference type="PROSITE" id="PS50268"/>
    </source>
</evidence>
<evidence type="ECO:0000313" key="7">
    <source>
        <dbReference type="EMBL" id="ROT75900.1"/>
    </source>
</evidence>
<comment type="caution">
    <text evidence="7">The sequence shown here is derived from an EMBL/GenBank/DDBJ whole genome shotgun (WGS) entry which is preliminary data.</text>
</comment>
<proteinExistence type="predicted"/>
<dbReference type="CDD" id="cd11304">
    <property type="entry name" value="Cadherin_repeat"/>
    <property type="match status" value="4"/>
</dbReference>
<dbReference type="PANTHER" id="PTHR24027:SF438">
    <property type="entry name" value="CADHERIN 23"/>
    <property type="match status" value="1"/>
</dbReference>
<reference evidence="7 8" key="1">
    <citation type="submission" date="2018-04" db="EMBL/GenBank/DDBJ databases">
        <authorList>
            <person name="Zhang X."/>
            <person name="Yuan J."/>
            <person name="Li F."/>
            <person name="Xiang J."/>
        </authorList>
    </citation>
    <scope>NUCLEOTIDE SEQUENCE [LARGE SCALE GENOMIC DNA]</scope>
    <source>
        <tissue evidence="7">Muscle</tissue>
    </source>
</reference>
<evidence type="ECO:0000313" key="8">
    <source>
        <dbReference type="Proteomes" id="UP000283509"/>
    </source>
</evidence>
<protein>
    <submittedName>
        <fullName evidence="7">Neural-cadherin</fullName>
    </submittedName>
</protein>
<dbReference type="InterPro" id="IPR020894">
    <property type="entry name" value="Cadherin_CS"/>
</dbReference>
<dbReference type="InterPro" id="IPR015919">
    <property type="entry name" value="Cadherin-like_sf"/>
</dbReference>
<dbReference type="GO" id="GO:0016477">
    <property type="term" value="P:cell migration"/>
    <property type="evidence" value="ECO:0007669"/>
    <property type="project" value="TreeGrafter"/>
</dbReference>
<evidence type="ECO:0000256" key="2">
    <source>
        <dbReference type="ARBA" id="ARBA00022737"/>
    </source>
</evidence>
<dbReference type="FunFam" id="2.60.40.60:FF:000112">
    <property type="entry name" value="neural-cadherin isoform X1"/>
    <property type="match status" value="1"/>
</dbReference>
<dbReference type="SMART" id="SM00112">
    <property type="entry name" value="CA"/>
    <property type="match status" value="4"/>
</dbReference>
<comment type="subcellular location">
    <subcellularLocation>
        <location evidence="1">Membrane</location>
    </subcellularLocation>
</comment>
<dbReference type="InterPro" id="IPR039808">
    <property type="entry name" value="Cadherin"/>
</dbReference>
<feature type="domain" description="Cadherin" evidence="6">
    <location>
        <begin position="230"/>
        <end position="333"/>
    </location>
</feature>
<dbReference type="GO" id="GO:0016342">
    <property type="term" value="C:catenin complex"/>
    <property type="evidence" value="ECO:0007669"/>
    <property type="project" value="TreeGrafter"/>
</dbReference>
<dbReference type="SUPFAM" id="SSF49313">
    <property type="entry name" value="Cadherin-like"/>
    <property type="match status" value="5"/>
</dbReference>
<keyword evidence="8" id="KW-1185">Reference proteome</keyword>
<dbReference type="EMBL" id="QCYY01001716">
    <property type="protein sequence ID" value="ROT75900.1"/>
    <property type="molecule type" value="Genomic_DNA"/>
</dbReference>
<dbReference type="PROSITE" id="PS50268">
    <property type="entry name" value="CADHERIN_2"/>
    <property type="match status" value="4"/>
</dbReference>